<dbReference type="Pfam" id="PF06114">
    <property type="entry name" value="Peptidase_M78"/>
    <property type="match status" value="1"/>
</dbReference>
<evidence type="ECO:0000259" key="2">
    <source>
        <dbReference type="Pfam" id="PF08401"/>
    </source>
</evidence>
<feature type="domain" description="N-terminal" evidence="2">
    <location>
        <begin position="8"/>
        <end position="120"/>
    </location>
</feature>
<dbReference type="RefSeq" id="WP_133515256.1">
    <property type="nucleotide sequence ID" value="NZ_SNWX01000014.1"/>
</dbReference>
<gene>
    <name evidence="3" type="ORF">DFR79_11441</name>
</gene>
<protein>
    <submittedName>
        <fullName evidence="3">Uncharacterized protein DUF955</fullName>
    </submittedName>
</protein>
<dbReference type="EMBL" id="SNWX01000014">
    <property type="protein sequence ID" value="TDO86469.1"/>
    <property type="molecule type" value="Genomic_DNA"/>
</dbReference>
<evidence type="ECO:0000259" key="1">
    <source>
        <dbReference type="Pfam" id="PF06114"/>
    </source>
</evidence>
<evidence type="ECO:0000313" key="3">
    <source>
        <dbReference type="EMBL" id="TDO86469.1"/>
    </source>
</evidence>
<dbReference type="InterPro" id="IPR013610">
    <property type="entry name" value="ArdC_N"/>
</dbReference>
<dbReference type="GO" id="GO:0003697">
    <property type="term" value="F:single-stranded DNA binding"/>
    <property type="evidence" value="ECO:0007669"/>
    <property type="project" value="InterPro"/>
</dbReference>
<dbReference type="Gene3D" id="1.10.10.2910">
    <property type="match status" value="1"/>
</dbReference>
<accession>A0A4R6LMJ4</accession>
<proteinExistence type="predicted"/>
<sequence>MSKFKTRELLEKLDKKIESVQSSEEFHSILETFSKFHSYSYHNSLLILTQKPEASFVAGYKQWQQKFNRYVKKGENGIAILAPFSYKKRIEKASDDSQKETDSDRDNYVKKTYFKPVYVFDVSQTEGEDLPEIDTSLDNKHQYLLNPILSLVNEKGVTLKFESLKNGLDGYSKGGEIVINKALNPTEKAAVIIHELAHEILHSREERTVLTKEVKELEAEAVSFVVMDHYNLEIKSDQYLALYKESYDLKDSLKRISKLATSIISYCDQKIEFKTS</sequence>
<evidence type="ECO:0000313" key="4">
    <source>
        <dbReference type="Proteomes" id="UP000295064"/>
    </source>
</evidence>
<organism evidence="3 4">
    <name type="scientific">Halanaerobium saccharolyticum</name>
    <dbReference type="NCBI Taxonomy" id="43595"/>
    <lineage>
        <taxon>Bacteria</taxon>
        <taxon>Bacillati</taxon>
        <taxon>Bacillota</taxon>
        <taxon>Clostridia</taxon>
        <taxon>Halanaerobiales</taxon>
        <taxon>Halanaerobiaceae</taxon>
        <taxon>Halanaerobium</taxon>
    </lineage>
</organism>
<comment type="caution">
    <text evidence="3">The sequence shown here is derived from an EMBL/GenBank/DDBJ whole genome shotgun (WGS) entry which is preliminary data.</text>
</comment>
<dbReference type="AlphaFoldDB" id="A0A4R6LMJ4"/>
<feature type="domain" description="IrrE N-terminal-like" evidence="1">
    <location>
        <begin position="157"/>
        <end position="229"/>
    </location>
</feature>
<dbReference type="Proteomes" id="UP000295064">
    <property type="component" value="Unassembled WGS sequence"/>
</dbReference>
<dbReference type="OrthoDB" id="9803716at2"/>
<reference evidence="3 4" key="1">
    <citation type="submission" date="2019-03" db="EMBL/GenBank/DDBJ databases">
        <title>Subsurface microbial communities from deep shales in Ohio and West Virginia, USA.</title>
        <authorList>
            <person name="Wrighton K."/>
        </authorList>
    </citation>
    <scope>NUCLEOTIDE SEQUENCE [LARGE SCALE GENOMIC DNA]</scope>
    <source>
        <strain evidence="3 4">MA284_T2</strain>
    </source>
</reference>
<name>A0A4R6LMJ4_9FIRM</name>
<dbReference type="InterPro" id="IPR010359">
    <property type="entry name" value="IrrE_HExxH"/>
</dbReference>
<dbReference type="Pfam" id="PF08401">
    <property type="entry name" value="ArdcN"/>
    <property type="match status" value="1"/>
</dbReference>